<dbReference type="GO" id="GO:0006071">
    <property type="term" value="P:glycerol metabolic process"/>
    <property type="evidence" value="ECO:0007669"/>
    <property type="project" value="UniProtKB-KW"/>
</dbReference>
<feature type="chain" id="PRO_5008612351" description="glycerophosphodiester phosphodiesterase" evidence="8">
    <location>
        <begin position="22"/>
        <end position="467"/>
    </location>
</feature>
<evidence type="ECO:0000313" key="11">
    <source>
        <dbReference type="Proteomes" id="UP000092616"/>
    </source>
</evidence>
<organism evidence="10 11">
    <name type="scientific">Faucicola atlantae</name>
    <dbReference type="NCBI Taxonomy" id="34059"/>
    <lineage>
        <taxon>Bacteria</taxon>
        <taxon>Pseudomonadati</taxon>
        <taxon>Pseudomonadota</taxon>
        <taxon>Gammaproteobacteria</taxon>
        <taxon>Moraxellales</taxon>
        <taxon>Moraxellaceae</taxon>
        <taxon>Faucicola</taxon>
    </lineage>
</organism>
<dbReference type="PANTHER" id="PTHR43620:SF7">
    <property type="entry name" value="GLYCEROPHOSPHODIESTER PHOSPHODIESTERASE GDPD5-RELATED"/>
    <property type="match status" value="1"/>
</dbReference>
<evidence type="ECO:0000256" key="7">
    <source>
        <dbReference type="SAM" id="MobiDB-lite"/>
    </source>
</evidence>
<dbReference type="RefSeq" id="WP_067336473.1">
    <property type="nucleotide sequence ID" value="NZ_LZNA01000031.1"/>
</dbReference>
<dbReference type="PANTHER" id="PTHR43620">
    <property type="entry name" value="GLYCEROPHOSPHORYL DIESTER PHOSPHODIESTERASE"/>
    <property type="match status" value="1"/>
</dbReference>
<accession>A0A1B8QG02</accession>
<evidence type="ECO:0000256" key="1">
    <source>
        <dbReference type="ARBA" id="ARBA00007277"/>
    </source>
</evidence>
<dbReference type="PROSITE" id="PS51704">
    <property type="entry name" value="GP_PDE"/>
    <property type="match status" value="1"/>
</dbReference>
<reference evidence="10 11" key="1">
    <citation type="submission" date="2016-06" db="EMBL/GenBank/DDBJ databases">
        <title>Draft genome of Moraxella atlantae CCUG 59586.</title>
        <authorList>
            <person name="Salva-Serra F."/>
            <person name="Engstrom-Jakobsson H."/>
            <person name="Thorell K."/>
            <person name="Gonzales-Siles L."/>
            <person name="Karlsson R."/>
            <person name="Boulund F."/>
            <person name="Engstrand L."/>
            <person name="Kristiansson E."/>
            <person name="Moore E."/>
        </authorList>
    </citation>
    <scope>NUCLEOTIDE SEQUENCE [LARGE SCALE GENOMIC DNA]</scope>
    <source>
        <strain evidence="10 11">CCUG 59586</strain>
    </source>
</reference>
<proteinExistence type="inferred from homology"/>
<dbReference type="EC" id="3.1.4.46" evidence="2"/>
<comment type="similarity">
    <text evidence="1">Belongs to the glycerophosphoryl diester phosphodiesterase family.</text>
</comment>
<dbReference type="InterPro" id="IPR017946">
    <property type="entry name" value="PLC-like_Pdiesterase_TIM-brl"/>
</dbReference>
<dbReference type="PROSITE" id="PS51257">
    <property type="entry name" value="PROKAR_LIPOPROTEIN"/>
    <property type="match status" value="1"/>
</dbReference>
<evidence type="ECO:0000256" key="8">
    <source>
        <dbReference type="SAM" id="SignalP"/>
    </source>
</evidence>
<evidence type="ECO:0000256" key="2">
    <source>
        <dbReference type="ARBA" id="ARBA00012247"/>
    </source>
</evidence>
<keyword evidence="11" id="KW-1185">Reference proteome</keyword>
<evidence type="ECO:0000256" key="3">
    <source>
        <dbReference type="ARBA" id="ARBA00022729"/>
    </source>
</evidence>
<dbReference type="GO" id="GO:0006629">
    <property type="term" value="P:lipid metabolic process"/>
    <property type="evidence" value="ECO:0007669"/>
    <property type="project" value="InterPro"/>
</dbReference>
<protein>
    <recommendedName>
        <fullName evidence="2">glycerophosphodiester phosphodiesterase</fullName>
        <ecNumber evidence="2">3.1.4.46</ecNumber>
    </recommendedName>
</protein>
<feature type="compositionally biased region" description="Low complexity" evidence="7">
    <location>
        <begin position="38"/>
        <end position="74"/>
    </location>
</feature>
<dbReference type="SUPFAM" id="SSF51695">
    <property type="entry name" value="PLC-like phosphodiesterases"/>
    <property type="match status" value="1"/>
</dbReference>
<dbReference type="Pfam" id="PF03009">
    <property type="entry name" value="GDPD"/>
    <property type="match status" value="1"/>
</dbReference>
<evidence type="ECO:0000259" key="9">
    <source>
        <dbReference type="PROSITE" id="PS51704"/>
    </source>
</evidence>
<dbReference type="Gene3D" id="3.20.20.190">
    <property type="entry name" value="Phosphatidylinositol (PI) phosphodiesterase"/>
    <property type="match status" value="1"/>
</dbReference>
<feature type="signal peptide" evidence="8">
    <location>
        <begin position="1"/>
        <end position="21"/>
    </location>
</feature>
<dbReference type="GO" id="GO:0008889">
    <property type="term" value="F:glycerophosphodiester phosphodiesterase activity"/>
    <property type="evidence" value="ECO:0007669"/>
    <property type="project" value="UniProtKB-EC"/>
</dbReference>
<feature type="region of interest" description="Disordered" evidence="7">
    <location>
        <begin position="36"/>
        <end position="74"/>
    </location>
</feature>
<dbReference type="AlphaFoldDB" id="A0A1B8QG02"/>
<evidence type="ECO:0000256" key="5">
    <source>
        <dbReference type="ARBA" id="ARBA00022801"/>
    </source>
</evidence>
<sequence length="467" mass="50668">MLAKNILTKKTLLILSLATLALTGCNDDDGDTIITPVAPTTSTASTPTNNANTTANNNTTTDHQPSPTATPANTLATPAVTYGVRPFYLIDDMDNGALKNQLQSCGNQTPKRTEFSIAHRGATLQFPEHSKEAYLAANQMGAGVQECDVAFTKDHELVCRHSDADLHTTTNILATPLAAKCTQNFKPATFDAQGKLLTPASAKCLTSDITLAEFKTLKAKQDGANKNATTVAEYLAGTPTFRTDLYSQTGTLLSLKEALQLFKQMNVKVTPELKEPTVAMPHNGYTYDDYRKQLIDTVREAGYTPEQTIVQTFNIDDIKYWIAHNPDYAKTAVFLVDDSNFTKDGMAFSSQNPATWKYNMAELKNMGIQNLAPATFLMVTNNNGKVAASEFAKQAKAQGLGMIAWTIERSGPLATGGGWYYTGINEITNNDGDLYNLVDVLAKDVGVKGIFSDWPATTTYYANCNGL</sequence>
<dbReference type="InterPro" id="IPR030395">
    <property type="entry name" value="GP_PDE_dom"/>
</dbReference>
<dbReference type="Proteomes" id="UP000092616">
    <property type="component" value="Unassembled WGS sequence"/>
</dbReference>
<keyword evidence="5" id="KW-0378">Hydrolase</keyword>
<evidence type="ECO:0000256" key="4">
    <source>
        <dbReference type="ARBA" id="ARBA00022798"/>
    </source>
</evidence>
<keyword evidence="3 8" id="KW-0732">Signal</keyword>
<gene>
    <name evidence="10" type="ORF">A9306_07025</name>
</gene>
<comment type="caution">
    <text evidence="10">The sequence shown here is derived from an EMBL/GenBank/DDBJ whole genome shotgun (WGS) entry which is preliminary data.</text>
</comment>
<evidence type="ECO:0000256" key="6">
    <source>
        <dbReference type="ARBA" id="ARBA00047512"/>
    </source>
</evidence>
<feature type="domain" description="GP-PDE" evidence="9">
    <location>
        <begin position="114"/>
        <end position="462"/>
    </location>
</feature>
<dbReference type="EMBL" id="LZNA01000031">
    <property type="protein sequence ID" value="OBX80911.1"/>
    <property type="molecule type" value="Genomic_DNA"/>
</dbReference>
<evidence type="ECO:0000313" key="10">
    <source>
        <dbReference type="EMBL" id="OBX80911.1"/>
    </source>
</evidence>
<keyword evidence="4" id="KW-0319">Glycerol metabolism</keyword>
<comment type="catalytic activity">
    <reaction evidence="6">
        <text>a sn-glycero-3-phosphodiester + H2O = an alcohol + sn-glycerol 3-phosphate + H(+)</text>
        <dbReference type="Rhea" id="RHEA:12969"/>
        <dbReference type="ChEBI" id="CHEBI:15377"/>
        <dbReference type="ChEBI" id="CHEBI:15378"/>
        <dbReference type="ChEBI" id="CHEBI:30879"/>
        <dbReference type="ChEBI" id="CHEBI:57597"/>
        <dbReference type="ChEBI" id="CHEBI:83408"/>
        <dbReference type="EC" id="3.1.4.46"/>
    </reaction>
</comment>
<name>A0A1B8QG02_9GAMM</name>